<evidence type="ECO:0000313" key="2">
    <source>
        <dbReference type="EMBL" id="EPS57744.1"/>
    </source>
</evidence>
<dbReference type="OrthoDB" id="192326at2759"/>
<proteinExistence type="predicted"/>
<evidence type="ECO:0000256" key="1">
    <source>
        <dbReference type="SAM" id="MobiDB-lite"/>
    </source>
</evidence>
<comment type="caution">
    <text evidence="2">The sequence shown here is derived from an EMBL/GenBank/DDBJ whole genome shotgun (WGS) entry which is preliminary data.</text>
</comment>
<accession>S8BTM7</accession>
<sequence>MLLLISLKCSPAPCRRQVGLTRRRRLASILHSKRRRLELLPPRGVFSIRASSEGRERGEGSGRGGAGPNWDPGVEFEVPFEQRPVNEYTSLKDESLC</sequence>
<dbReference type="Proteomes" id="UP000015453">
    <property type="component" value="Unassembled WGS sequence"/>
</dbReference>
<feature type="region of interest" description="Disordered" evidence="1">
    <location>
        <begin position="49"/>
        <end position="73"/>
    </location>
</feature>
<reference evidence="2 3" key="1">
    <citation type="journal article" date="2013" name="BMC Genomics">
        <title>The miniature genome of a carnivorous plant Genlisea aurea contains a low number of genes and short non-coding sequences.</title>
        <authorList>
            <person name="Leushkin E.V."/>
            <person name="Sutormin R.A."/>
            <person name="Nabieva E.R."/>
            <person name="Penin A.A."/>
            <person name="Kondrashov A.S."/>
            <person name="Logacheva M.D."/>
        </authorList>
    </citation>
    <scope>NUCLEOTIDE SEQUENCE [LARGE SCALE GENOMIC DNA]</scope>
</reference>
<protein>
    <submittedName>
        <fullName evidence="2">Uncharacterized protein</fullName>
    </submittedName>
</protein>
<dbReference type="AlphaFoldDB" id="S8BTM7"/>
<keyword evidence="3" id="KW-1185">Reference proteome</keyword>
<gene>
    <name evidence="2" type="ORF">M569_17074</name>
</gene>
<name>S8BTM7_9LAMI</name>
<evidence type="ECO:0000313" key="3">
    <source>
        <dbReference type="Proteomes" id="UP000015453"/>
    </source>
</evidence>
<dbReference type="EMBL" id="AUSU01009891">
    <property type="protein sequence ID" value="EPS57744.1"/>
    <property type="molecule type" value="Genomic_DNA"/>
</dbReference>
<organism evidence="2 3">
    <name type="scientific">Genlisea aurea</name>
    <dbReference type="NCBI Taxonomy" id="192259"/>
    <lineage>
        <taxon>Eukaryota</taxon>
        <taxon>Viridiplantae</taxon>
        <taxon>Streptophyta</taxon>
        <taxon>Embryophyta</taxon>
        <taxon>Tracheophyta</taxon>
        <taxon>Spermatophyta</taxon>
        <taxon>Magnoliopsida</taxon>
        <taxon>eudicotyledons</taxon>
        <taxon>Gunneridae</taxon>
        <taxon>Pentapetalae</taxon>
        <taxon>asterids</taxon>
        <taxon>lamiids</taxon>
        <taxon>Lamiales</taxon>
        <taxon>Lentibulariaceae</taxon>
        <taxon>Genlisea</taxon>
    </lineage>
</organism>